<dbReference type="EC" id="2.7.1.158" evidence="4 12"/>
<dbReference type="Pfam" id="PF06090">
    <property type="entry name" value="Ins_P5_2-kin"/>
    <property type="match status" value="1"/>
</dbReference>
<dbReference type="PANTHER" id="PTHR14456">
    <property type="entry name" value="INOSITOL POLYPHOSPHATE KINASE 1"/>
    <property type="match status" value="1"/>
</dbReference>
<dbReference type="GO" id="GO:0005524">
    <property type="term" value="F:ATP binding"/>
    <property type="evidence" value="ECO:0007669"/>
    <property type="project" value="UniProtKB-KW"/>
</dbReference>
<evidence type="ECO:0000256" key="3">
    <source>
        <dbReference type="ARBA" id="ARBA00007229"/>
    </source>
</evidence>
<dbReference type="InterPro" id="IPR009286">
    <property type="entry name" value="Ins_P5_2-kin"/>
</dbReference>
<dbReference type="InterPro" id="IPR043001">
    <property type="entry name" value="IP5_2-K_N_lobe"/>
</dbReference>
<reference evidence="13 14" key="1">
    <citation type="journal article" date="2022" name="Nat. Genet.">
        <title>Improved pea reference genome and pan-genome highlight genomic features and evolutionary characteristics.</title>
        <authorList>
            <person name="Yang T."/>
            <person name="Liu R."/>
            <person name="Luo Y."/>
            <person name="Hu S."/>
            <person name="Wang D."/>
            <person name="Wang C."/>
            <person name="Pandey M.K."/>
            <person name="Ge S."/>
            <person name="Xu Q."/>
            <person name="Li N."/>
            <person name="Li G."/>
            <person name="Huang Y."/>
            <person name="Saxena R.K."/>
            <person name="Ji Y."/>
            <person name="Li M."/>
            <person name="Yan X."/>
            <person name="He Y."/>
            <person name="Liu Y."/>
            <person name="Wang X."/>
            <person name="Xiang C."/>
            <person name="Varshney R.K."/>
            <person name="Ding H."/>
            <person name="Gao S."/>
            <person name="Zong X."/>
        </authorList>
    </citation>
    <scope>NUCLEOTIDE SEQUENCE [LARGE SCALE GENOMIC DNA]</scope>
    <source>
        <strain evidence="13 14">cv. Zhongwan 6</strain>
    </source>
</reference>
<comment type="domain">
    <text evidence="12">The EXKPK motif is conserved in inositol-pentakisphosphate 2-kinases of both family 1 and 2.</text>
</comment>
<accession>A0A9D5AEQ1</accession>
<gene>
    <name evidence="13" type="ORF">KIW84_050519</name>
</gene>
<keyword evidence="10 12" id="KW-0067">ATP-binding</keyword>
<evidence type="ECO:0000256" key="4">
    <source>
        <dbReference type="ARBA" id="ARBA00012023"/>
    </source>
</evidence>
<dbReference type="Gene3D" id="3.30.200.110">
    <property type="entry name" value="Inositol-pentakisphosphate 2-kinase, N-lobe"/>
    <property type="match status" value="1"/>
</dbReference>
<comment type="function">
    <text evidence="11">Phosphorylates Ins(1,3,4,5,6)P5 at position 2 to form Ins(1,2,3,4,5,6)P6 (InsP6 or phytate). Phytate is a regulator of intracellular signaling, a highly abundant animal antinutrient, and a phosphate store in plant seeds. Also phosphorylates Ins(1,3,4,6)P4 and Ins(1,4,5,6)P4 to produce Ins(1,2,3,4,6)P5 and Ins(1,2,4,5,6)P5.</text>
</comment>
<evidence type="ECO:0000256" key="11">
    <source>
        <dbReference type="ARBA" id="ARBA00056211"/>
    </source>
</evidence>
<dbReference type="PANTHER" id="PTHR14456:SF2">
    <property type="entry name" value="INOSITOL-PENTAKISPHOSPHATE 2-KINASE"/>
    <property type="match status" value="1"/>
</dbReference>
<keyword evidence="14" id="KW-1185">Reference proteome</keyword>
<evidence type="ECO:0000256" key="5">
    <source>
        <dbReference type="ARBA" id="ARBA00022679"/>
    </source>
</evidence>
<evidence type="ECO:0000313" key="14">
    <source>
        <dbReference type="Proteomes" id="UP001058974"/>
    </source>
</evidence>
<evidence type="ECO:0000256" key="2">
    <source>
        <dbReference type="ARBA" id="ARBA00001947"/>
    </source>
</evidence>
<dbReference type="Gramene" id="PSAT_LOCUS24303_t1">
    <property type="protein sequence ID" value="CAL5205374.1"/>
    <property type="gene ID" value="PSAT_LOCUS24303"/>
</dbReference>
<organism evidence="13 14">
    <name type="scientific">Pisum sativum</name>
    <name type="common">Garden pea</name>
    <name type="synonym">Lathyrus oleraceus</name>
    <dbReference type="NCBI Taxonomy" id="3888"/>
    <lineage>
        <taxon>Eukaryota</taxon>
        <taxon>Viridiplantae</taxon>
        <taxon>Streptophyta</taxon>
        <taxon>Embryophyta</taxon>
        <taxon>Tracheophyta</taxon>
        <taxon>Spermatophyta</taxon>
        <taxon>Magnoliopsida</taxon>
        <taxon>eudicotyledons</taxon>
        <taxon>Gunneridae</taxon>
        <taxon>Pentapetalae</taxon>
        <taxon>rosids</taxon>
        <taxon>fabids</taxon>
        <taxon>Fabales</taxon>
        <taxon>Fabaceae</taxon>
        <taxon>Papilionoideae</taxon>
        <taxon>50 kb inversion clade</taxon>
        <taxon>NPAAA clade</taxon>
        <taxon>Hologalegina</taxon>
        <taxon>IRL clade</taxon>
        <taxon>Fabeae</taxon>
        <taxon>Lathyrus</taxon>
    </lineage>
</organism>
<dbReference type="FunFam" id="3.30.200.110:FF:000002">
    <property type="entry name" value="Inositol-pentakisphosphate 2-kinase"/>
    <property type="match status" value="1"/>
</dbReference>
<evidence type="ECO:0000256" key="9">
    <source>
        <dbReference type="ARBA" id="ARBA00022833"/>
    </source>
</evidence>
<dbReference type="GO" id="GO:0032958">
    <property type="term" value="P:inositol phosphate biosynthetic process"/>
    <property type="evidence" value="ECO:0007669"/>
    <property type="project" value="TreeGrafter"/>
</dbReference>
<dbReference type="AlphaFoldDB" id="A0A9D5AEQ1"/>
<dbReference type="GO" id="GO:0035299">
    <property type="term" value="F:inositol-1,3,4,5,6-pentakisphosphate 2-kinase activity"/>
    <property type="evidence" value="ECO:0007669"/>
    <property type="project" value="UniProtKB-EC"/>
</dbReference>
<dbReference type="EMBL" id="JAMSHJ010000005">
    <property type="protein sequence ID" value="KAI5402950.1"/>
    <property type="molecule type" value="Genomic_DNA"/>
</dbReference>
<name>A0A9D5AEQ1_PEA</name>
<evidence type="ECO:0000256" key="6">
    <source>
        <dbReference type="ARBA" id="ARBA00022723"/>
    </source>
</evidence>
<keyword evidence="7 12" id="KW-0547">Nucleotide-binding</keyword>
<comment type="catalytic activity">
    <reaction evidence="1 12">
        <text>1D-myo-inositol 1,3,4,5,6-pentakisphosphate + ATP = 1D-myo-inositol hexakisphosphate + ADP + H(+)</text>
        <dbReference type="Rhea" id="RHEA:20313"/>
        <dbReference type="ChEBI" id="CHEBI:15378"/>
        <dbReference type="ChEBI" id="CHEBI:30616"/>
        <dbReference type="ChEBI" id="CHEBI:57733"/>
        <dbReference type="ChEBI" id="CHEBI:58130"/>
        <dbReference type="ChEBI" id="CHEBI:456216"/>
        <dbReference type="EC" id="2.7.1.158"/>
    </reaction>
</comment>
<comment type="cofactor">
    <cofactor evidence="2">
        <name>Zn(2+)</name>
        <dbReference type="ChEBI" id="CHEBI:29105"/>
    </cofactor>
</comment>
<dbReference type="GO" id="GO:0046872">
    <property type="term" value="F:metal ion binding"/>
    <property type="evidence" value="ECO:0007669"/>
    <property type="project" value="UniProtKB-KW"/>
</dbReference>
<evidence type="ECO:0000256" key="7">
    <source>
        <dbReference type="ARBA" id="ARBA00022741"/>
    </source>
</evidence>
<keyword evidence="6" id="KW-0479">Metal-binding</keyword>
<proteinExistence type="inferred from homology"/>
<sequence length="450" mass="50651">MEVILKEKEADDWVYRGEGAANLVLSYIGSSPAFIGKVMRIRKASRNDSLSEISTSPSALTAHERYLWKDVDELISSPDNEIASQLFVLHVMKPLLGSKFVDAGMHVQVSRGFFESVEKNVILQRPAWRVDTAQVDMRCDYVLVMSDHSLFDHGNLESSPCISVEIKPKCGFLPVSRFVSEETAIKKRVTRFEMHQALKLNQGEISLPSEYNPLDLFSGSKERIHKAIKDLFTTPQNNFRVFMNGSLIFGGLGGGAEDTNLCIAKAFEGALKSIVQADDGLCTENFLTLVAEAAHISGVLDRLLEVQKLDDVDIEGAIHAYYDITHQQCMVCTELNEDQMKTYTPLHSASLDESLRIVKDYLIAATSKDCSLMICFRPSKEVNLGSVWNNVYLESSKQTFDFKVHFIDLDLKRMSKMEEYYELDKKIVSCYSEMIKMDRGINASTNLQES</sequence>
<dbReference type="Proteomes" id="UP001058974">
    <property type="component" value="Chromosome 5"/>
</dbReference>
<dbReference type="Gramene" id="Psat5g016160.1">
    <property type="protein sequence ID" value="Psat5g016160.1.cds"/>
    <property type="gene ID" value="Psat5g016160"/>
</dbReference>
<evidence type="ECO:0000256" key="1">
    <source>
        <dbReference type="ARBA" id="ARBA00001774"/>
    </source>
</evidence>
<evidence type="ECO:0000256" key="12">
    <source>
        <dbReference type="RuleBase" id="RU364126"/>
    </source>
</evidence>
<evidence type="ECO:0000313" key="13">
    <source>
        <dbReference type="EMBL" id="KAI5402950.1"/>
    </source>
</evidence>
<dbReference type="GO" id="GO:0005634">
    <property type="term" value="C:nucleus"/>
    <property type="evidence" value="ECO:0007669"/>
    <property type="project" value="TreeGrafter"/>
</dbReference>
<keyword evidence="8 12" id="KW-0418">Kinase</keyword>
<keyword evidence="5 12" id="KW-0808">Transferase</keyword>
<comment type="caution">
    <text evidence="13">The sequence shown here is derived from an EMBL/GenBank/DDBJ whole genome shotgun (WGS) entry which is preliminary data.</text>
</comment>
<evidence type="ECO:0000256" key="8">
    <source>
        <dbReference type="ARBA" id="ARBA00022777"/>
    </source>
</evidence>
<protein>
    <recommendedName>
        <fullName evidence="4 12">Inositol-pentakisphosphate 2-kinase</fullName>
        <ecNumber evidence="4 12">2.7.1.158</ecNumber>
    </recommendedName>
</protein>
<dbReference type="OrthoDB" id="272370at2759"/>
<dbReference type="Gramene" id="Psat05G0051900-T1">
    <property type="protein sequence ID" value="KAI5402950.1"/>
    <property type="gene ID" value="KIW84_050519"/>
</dbReference>
<keyword evidence="9" id="KW-0862">Zinc</keyword>
<comment type="similarity">
    <text evidence="3">Belongs to the IPK1 type 2 family.</text>
</comment>
<evidence type="ECO:0000256" key="10">
    <source>
        <dbReference type="ARBA" id="ARBA00022840"/>
    </source>
</evidence>